<dbReference type="AlphaFoldDB" id="A0AAV2IIL2"/>
<evidence type="ECO:0000313" key="8">
    <source>
        <dbReference type="EMBL" id="CAL1546884.1"/>
    </source>
</evidence>
<reference evidence="8 9" key="1">
    <citation type="submission" date="2024-04" db="EMBL/GenBank/DDBJ databases">
        <authorList>
            <consortium name="Genoscope - CEA"/>
            <person name="William W."/>
        </authorList>
    </citation>
    <scope>NUCLEOTIDE SEQUENCE [LARGE SCALE GENOMIC DNA]</scope>
</reference>
<dbReference type="SUPFAM" id="SSF52540">
    <property type="entry name" value="P-loop containing nucleoside triphosphate hydrolases"/>
    <property type="match status" value="1"/>
</dbReference>
<keyword evidence="6" id="KW-0067">ATP-binding</keyword>
<dbReference type="CDD" id="cd00071">
    <property type="entry name" value="GMPK"/>
    <property type="match status" value="1"/>
</dbReference>
<sequence>MLTWLVQTRLAAVLMKSARNCGKSLVTMSATELRPIVMSGPSGSGKSTLLEKLFKDYPGCFAFSVSHTTRKPRPGEKDGVAYHFVSEEQFKKLIAENGFLEYAQFSGNFYGTSKTSVKEITNSGKLCVLDVEINGVKNIKKSGLKPTPRYIFISPPSPEVLEKRLRDRKTETEESLKKRLAAVKEAQEYADTGAYDFIIVNDDLERAYSELKSKLAEDLIIVQENFK</sequence>
<evidence type="ECO:0000256" key="6">
    <source>
        <dbReference type="ARBA" id="ARBA00022840"/>
    </source>
</evidence>
<dbReference type="InterPro" id="IPR017665">
    <property type="entry name" value="Guanylate_kinase"/>
</dbReference>
<keyword evidence="9" id="KW-1185">Reference proteome</keyword>
<dbReference type="HAMAP" id="MF_00328">
    <property type="entry name" value="Guanylate_kinase"/>
    <property type="match status" value="1"/>
</dbReference>
<comment type="caution">
    <text evidence="8">The sequence shown here is derived from an EMBL/GenBank/DDBJ whole genome shotgun (WGS) entry which is preliminary data.</text>
</comment>
<evidence type="ECO:0000313" key="9">
    <source>
        <dbReference type="Proteomes" id="UP001497497"/>
    </source>
</evidence>
<dbReference type="GO" id="GO:0005829">
    <property type="term" value="C:cytosol"/>
    <property type="evidence" value="ECO:0007669"/>
    <property type="project" value="TreeGrafter"/>
</dbReference>
<dbReference type="InterPro" id="IPR020590">
    <property type="entry name" value="Guanylate_kinase_CS"/>
</dbReference>
<keyword evidence="5" id="KW-0418">Kinase</keyword>
<feature type="domain" description="Guanylate kinase-like" evidence="7">
    <location>
        <begin position="33"/>
        <end position="216"/>
    </location>
</feature>
<dbReference type="EC" id="2.7.4.8" evidence="2"/>
<dbReference type="PROSITE" id="PS50052">
    <property type="entry name" value="GUANYLATE_KINASE_2"/>
    <property type="match status" value="1"/>
</dbReference>
<proteinExistence type="inferred from homology"/>
<dbReference type="FunFam" id="3.40.50.300:FF:000776">
    <property type="entry name" value="Guanylate kinase 2"/>
    <property type="match status" value="1"/>
</dbReference>
<evidence type="ECO:0000259" key="7">
    <source>
        <dbReference type="PROSITE" id="PS50052"/>
    </source>
</evidence>
<accession>A0AAV2IIL2</accession>
<dbReference type="GO" id="GO:0004385">
    <property type="term" value="F:GMP kinase activity"/>
    <property type="evidence" value="ECO:0007669"/>
    <property type="project" value="UniProtKB-EC"/>
</dbReference>
<evidence type="ECO:0000256" key="5">
    <source>
        <dbReference type="ARBA" id="ARBA00022777"/>
    </source>
</evidence>
<gene>
    <name evidence="8" type="ORF">GSLYS_00020261001</name>
</gene>
<dbReference type="InterPro" id="IPR008145">
    <property type="entry name" value="GK/Ca_channel_bsu"/>
</dbReference>
<dbReference type="EMBL" id="CAXITT010000873">
    <property type="protein sequence ID" value="CAL1546884.1"/>
    <property type="molecule type" value="Genomic_DNA"/>
</dbReference>
<evidence type="ECO:0000256" key="4">
    <source>
        <dbReference type="ARBA" id="ARBA00022741"/>
    </source>
</evidence>
<name>A0AAV2IIL2_LYMST</name>
<evidence type="ECO:0000256" key="2">
    <source>
        <dbReference type="ARBA" id="ARBA00012961"/>
    </source>
</evidence>
<protein>
    <recommendedName>
        <fullName evidence="2">guanylate kinase</fullName>
        <ecNumber evidence="2">2.7.4.8</ecNumber>
    </recommendedName>
</protein>
<dbReference type="InterPro" id="IPR027417">
    <property type="entry name" value="P-loop_NTPase"/>
</dbReference>
<dbReference type="Pfam" id="PF00625">
    <property type="entry name" value="Guanylate_kin"/>
    <property type="match status" value="1"/>
</dbReference>
<dbReference type="GO" id="GO:0005524">
    <property type="term" value="F:ATP binding"/>
    <property type="evidence" value="ECO:0007669"/>
    <property type="project" value="UniProtKB-KW"/>
</dbReference>
<keyword evidence="3" id="KW-0808">Transferase</keyword>
<organism evidence="8 9">
    <name type="scientific">Lymnaea stagnalis</name>
    <name type="common">Great pond snail</name>
    <name type="synonym">Helix stagnalis</name>
    <dbReference type="NCBI Taxonomy" id="6523"/>
    <lineage>
        <taxon>Eukaryota</taxon>
        <taxon>Metazoa</taxon>
        <taxon>Spiralia</taxon>
        <taxon>Lophotrochozoa</taxon>
        <taxon>Mollusca</taxon>
        <taxon>Gastropoda</taxon>
        <taxon>Heterobranchia</taxon>
        <taxon>Euthyneura</taxon>
        <taxon>Panpulmonata</taxon>
        <taxon>Hygrophila</taxon>
        <taxon>Lymnaeoidea</taxon>
        <taxon>Lymnaeidae</taxon>
        <taxon>Lymnaea</taxon>
    </lineage>
</organism>
<evidence type="ECO:0000256" key="1">
    <source>
        <dbReference type="ARBA" id="ARBA00005790"/>
    </source>
</evidence>
<keyword evidence="4" id="KW-0547">Nucleotide-binding</keyword>
<comment type="similarity">
    <text evidence="1">Belongs to the guanylate kinase family.</text>
</comment>
<dbReference type="Gene3D" id="3.40.50.300">
    <property type="entry name" value="P-loop containing nucleotide triphosphate hydrolases"/>
    <property type="match status" value="1"/>
</dbReference>
<dbReference type="NCBIfam" id="TIGR03263">
    <property type="entry name" value="guanyl_kin"/>
    <property type="match status" value="1"/>
</dbReference>
<dbReference type="FunFam" id="3.30.63.10:FF:000002">
    <property type="entry name" value="Guanylate kinase 1"/>
    <property type="match status" value="1"/>
</dbReference>
<dbReference type="PANTHER" id="PTHR23117:SF13">
    <property type="entry name" value="GUANYLATE KINASE"/>
    <property type="match status" value="1"/>
</dbReference>
<dbReference type="PROSITE" id="PS00856">
    <property type="entry name" value="GUANYLATE_KINASE_1"/>
    <property type="match status" value="1"/>
</dbReference>
<dbReference type="PANTHER" id="PTHR23117">
    <property type="entry name" value="GUANYLATE KINASE-RELATED"/>
    <property type="match status" value="1"/>
</dbReference>
<dbReference type="InterPro" id="IPR008144">
    <property type="entry name" value="Guanylate_kin-like_dom"/>
</dbReference>
<dbReference type="SMART" id="SM00072">
    <property type="entry name" value="GuKc"/>
    <property type="match status" value="1"/>
</dbReference>
<evidence type="ECO:0000256" key="3">
    <source>
        <dbReference type="ARBA" id="ARBA00022679"/>
    </source>
</evidence>
<dbReference type="Proteomes" id="UP001497497">
    <property type="component" value="Unassembled WGS sequence"/>
</dbReference>